<feature type="region of interest" description="Disordered" evidence="1">
    <location>
        <begin position="1"/>
        <end position="35"/>
    </location>
</feature>
<evidence type="ECO:0000256" key="1">
    <source>
        <dbReference type="SAM" id="MobiDB-lite"/>
    </source>
</evidence>
<dbReference type="InParanoid" id="A0A1Z5SBI1"/>
<proteinExistence type="predicted"/>
<dbReference type="EMBL" id="CM000760">
    <property type="protein sequence ID" value="OQU93283.1"/>
    <property type="molecule type" value="Genomic_DNA"/>
</dbReference>
<name>A0A1Z5SBI1_SORBI</name>
<gene>
    <name evidence="2" type="ORF">SORBI_3001G513650</name>
</gene>
<organism evidence="2 3">
    <name type="scientific">Sorghum bicolor</name>
    <name type="common">Sorghum</name>
    <name type="synonym">Sorghum vulgare</name>
    <dbReference type="NCBI Taxonomy" id="4558"/>
    <lineage>
        <taxon>Eukaryota</taxon>
        <taxon>Viridiplantae</taxon>
        <taxon>Streptophyta</taxon>
        <taxon>Embryophyta</taxon>
        <taxon>Tracheophyta</taxon>
        <taxon>Spermatophyta</taxon>
        <taxon>Magnoliopsida</taxon>
        <taxon>Liliopsida</taxon>
        <taxon>Poales</taxon>
        <taxon>Poaceae</taxon>
        <taxon>PACMAD clade</taxon>
        <taxon>Panicoideae</taxon>
        <taxon>Andropogonodae</taxon>
        <taxon>Andropogoneae</taxon>
        <taxon>Sorghinae</taxon>
        <taxon>Sorghum</taxon>
    </lineage>
</organism>
<reference evidence="3" key="2">
    <citation type="journal article" date="2018" name="Plant J.">
        <title>The Sorghum bicolor reference genome: improved assembly, gene annotations, a transcriptome atlas, and signatures of genome organization.</title>
        <authorList>
            <person name="McCormick R.F."/>
            <person name="Truong S.K."/>
            <person name="Sreedasyam A."/>
            <person name="Jenkins J."/>
            <person name="Shu S."/>
            <person name="Sims D."/>
            <person name="Kennedy M."/>
            <person name="Amirebrahimi M."/>
            <person name="Weers B.D."/>
            <person name="McKinley B."/>
            <person name="Mattison A."/>
            <person name="Morishige D.T."/>
            <person name="Grimwood J."/>
            <person name="Schmutz J."/>
            <person name="Mullet J.E."/>
        </authorList>
    </citation>
    <scope>NUCLEOTIDE SEQUENCE [LARGE SCALE GENOMIC DNA]</scope>
    <source>
        <strain evidence="3">cv. BTx623</strain>
    </source>
</reference>
<sequence>MRPISVGTQTQRNLPPRRRRPAPLPSPSAVVSPGSRSPLFSSMRVFLISVPTHRRQADPALFTGTIP</sequence>
<evidence type="ECO:0000313" key="3">
    <source>
        <dbReference type="Proteomes" id="UP000000768"/>
    </source>
</evidence>
<feature type="compositionally biased region" description="Polar residues" evidence="1">
    <location>
        <begin position="1"/>
        <end position="13"/>
    </location>
</feature>
<dbReference type="Proteomes" id="UP000000768">
    <property type="component" value="Chromosome 1"/>
</dbReference>
<reference evidence="2 3" key="1">
    <citation type="journal article" date="2009" name="Nature">
        <title>The Sorghum bicolor genome and the diversification of grasses.</title>
        <authorList>
            <person name="Paterson A.H."/>
            <person name="Bowers J.E."/>
            <person name="Bruggmann R."/>
            <person name="Dubchak I."/>
            <person name="Grimwood J."/>
            <person name="Gundlach H."/>
            <person name="Haberer G."/>
            <person name="Hellsten U."/>
            <person name="Mitros T."/>
            <person name="Poliakov A."/>
            <person name="Schmutz J."/>
            <person name="Spannagl M."/>
            <person name="Tang H."/>
            <person name="Wang X."/>
            <person name="Wicker T."/>
            <person name="Bharti A.K."/>
            <person name="Chapman J."/>
            <person name="Feltus F.A."/>
            <person name="Gowik U."/>
            <person name="Grigoriev I.V."/>
            <person name="Lyons E."/>
            <person name="Maher C.A."/>
            <person name="Martis M."/>
            <person name="Narechania A."/>
            <person name="Otillar R.P."/>
            <person name="Penning B.W."/>
            <person name="Salamov A.A."/>
            <person name="Wang Y."/>
            <person name="Zhang L."/>
            <person name="Carpita N.C."/>
            <person name="Freeling M."/>
            <person name="Gingle A.R."/>
            <person name="Hash C.T."/>
            <person name="Keller B."/>
            <person name="Klein P."/>
            <person name="Kresovich S."/>
            <person name="McCann M.C."/>
            <person name="Ming R."/>
            <person name="Peterson D.G."/>
            <person name="Mehboob-ur-Rahman"/>
            <person name="Ware D."/>
            <person name="Westhoff P."/>
            <person name="Mayer K.F."/>
            <person name="Messing J."/>
            <person name="Rokhsar D.S."/>
        </authorList>
    </citation>
    <scope>NUCLEOTIDE SEQUENCE [LARGE SCALE GENOMIC DNA]</scope>
    <source>
        <strain evidence="3">cv. BTx623</strain>
    </source>
</reference>
<accession>A0A1Z5SBI1</accession>
<evidence type="ECO:0000313" key="2">
    <source>
        <dbReference type="EMBL" id="OQU93283.1"/>
    </source>
</evidence>
<dbReference type="Gramene" id="OQU93283">
    <property type="protein sequence ID" value="OQU93283"/>
    <property type="gene ID" value="SORBI_3001G513650"/>
</dbReference>
<keyword evidence="3" id="KW-1185">Reference proteome</keyword>
<protein>
    <submittedName>
        <fullName evidence="2">Uncharacterized protein</fullName>
    </submittedName>
</protein>
<dbReference type="AlphaFoldDB" id="A0A1Z5SBI1"/>